<keyword evidence="3 5" id="KW-0560">Oxidoreductase</keyword>
<dbReference type="Pfam" id="PF00389">
    <property type="entry name" value="2-Hacid_dh"/>
    <property type="match status" value="1"/>
</dbReference>
<dbReference type="SUPFAM" id="SSF52283">
    <property type="entry name" value="Formate/glycerate dehydrogenase catalytic domain-like"/>
    <property type="match status" value="1"/>
</dbReference>
<sequence length="316" mass="34613">MSKLKILVAGLVPDEGLVELKRDFAVDHQPDASRAWILKHLGEYDGLLLASTRADRELIDAGKKLKIITTFGVGYDHVDVDYARECGIVVTNCPISVRIPTAEMALTLMLATVRRLHFYDHAMRQGEWVNVSQPVNMGTSMQGKTLGVYGMGRIGAAVARFGRMLGMRVIYHNRHRVDPQLEQELAARYVDFTTLVKTADVLTLHAPALPSTQGVFNAAVFAQMKDTAYLINTARGALVNQDDLAVALRDRQIAGAGLDVFVDEPAIPMALTKLDNVVLSPHAGTGTREARLAIAREAADNLISYLRDGQVVNRVN</sequence>
<name>A0A922PU10_9LACO</name>
<feature type="domain" description="D-isomer specific 2-hydroxyacid dehydrogenase NAD-binding" evidence="7">
    <location>
        <begin position="106"/>
        <end position="284"/>
    </location>
</feature>
<feature type="domain" description="D-isomer specific 2-hydroxyacid dehydrogenase catalytic" evidence="6">
    <location>
        <begin position="8"/>
        <end position="316"/>
    </location>
</feature>
<dbReference type="FunFam" id="3.40.50.720:FF:000203">
    <property type="entry name" value="D-3-phosphoglycerate dehydrogenase (SerA)"/>
    <property type="match status" value="1"/>
</dbReference>
<dbReference type="InterPro" id="IPR050857">
    <property type="entry name" value="D-2-hydroxyacid_DH"/>
</dbReference>
<evidence type="ECO:0000256" key="3">
    <source>
        <dbReference type="ARBA" id="ARBA00023002"/>
    </source>
</evidence>
<evidence type="ECO:0000313" key="9">
    <source>
        <dbReference type="Proteomes" id="UP000051085"/>
    </source>
</evidence>
<evidence type="ECO:0000259" key="7">
    <source>
        <dbReference type="Pfam" id="PF02826"/>
    </source>
</evidence>
<keyword evidence="4" id="KW-0520">NAD</keyword>
<dbReference type="Proteomes" id="UP000051085">
    <property type="component" value="Unassembled WGS sequence"/>
</dbReference>
<dbReference type="InterPro" id="IPR036291">
    <property type="entry name" value="NAD(P)-bd_dom_sf"/>
</dbReference>
<dbReference type="PANTHER" id="PTHR42789:SF1">
    <property type="entry name" value="D-ISOMER SPECIFIC 2-HYDROXYACID DEHYDROGENASE FAMILY PROTEIN (AFU_ORTHOLOGUE AFUA_6G10090)"/>
    <property type="match status" value="1"/>
</dbReference>
<dbReference type="Pfam" id="PF02826">
    <property type="entry name" value="2-Hacid_dh_C"/>
    <property type="match status" value="1"/>
</dbReference>
<proteinExistence type="inferred from homology"/>
<dbReference type="PROSITE" id="PS00065">
    <property type="entry name" value="D_2_HYDROXYACID_DH_1"/>
    <property type="match status" value="1"/>
</dbReference>
<dbReference type="PROSITE" id="PS00671">
    <property type="entry name" value="D_2_HYDROXYACID_DH_3"/>
    <property type="match status" value="1"/>
</dbReference>
<dbReference type="Gene3D" id="3.40.50.720">
    <property type="entry name" value="NAD(P)-binding Rossmann-like Domain"/>
    <property type="match status" value="2"/>
</dbReference>
<evidence type="ECO:0000259" key="6">
    <source>
        <dbReference type="Pfam" id="PF00389"/>
    </source>
</evidence>
<dbReference type="AlphaFoldDB" id="A0A922PU10"/>
<dbReference type="RefSeq" id="WP_057807879.1">
    <property type="nucleotide sequence ID" value="NZ_AZGO01000060.1"/>
</dbReference>
<dbReference type="GO" id="GO:0016616">
    <property type="term" value="F:oxidoreductase activity, acting on the CH-OH group of donors, NAD or NADP as acceptor"/>
    <property type="evidence" value="ECO:0007669"/>
    <property type="project" value="InterPro"/>
</dbReference>
<evidence type="ECO:0000256" key="1">
    <source>
        <dbReference type="ARBA" id="ARBA00005854"/>
    </source>
</evidence>
<dbReference type="InterPro" id="IPR029752">
    <property type="entry name" value="D-isomer_DH_CS1"/>
</dbReference>
<evidence type="ECO:0000256" key="5">
    <source>
        <dbReference type="RuleBase" id="RU003719"/>
    </source>
</evidence>
<dbReference type="InterPro" id="IPR029753">
    <property type="entry name" value="D-isomer_DH_CS"/>
</dbReference>
<dbReference type="SUPFAM" id="SSF51735">
    <property type="entry name" value="NAD(P)-binding Rossmann-fold domains"/>
    <property type="match status" value="1"/>
</dbReference>
<dbReference type="PROSITE" id="PS00670">
    <property type="entry name" value="D_2_HYDROXYACID_DH_2"/>
    <property type="match status" value="1"/>
</dbReference>
<gene>
    <name evidence="8" type="ORF">FD34_GL000613</name>
</gene>
<dbReference type="EMBL" id="AZGO01000060">
    <property type="protein sequence ID" value="KRM35726.1"/>
    <property type="molecule type" value="Genomic_DNA"/>
</dbReference>
<dbReference type="PANTHER" id="PTHR42789">
    <property type="entry name" value="D-ISOMER SPECIFIC 2-HYDROXYACID DEHYDROGENASE FAMILY PROTEIN (AFU_ORTHOLOGUE AFUA_6G10090)"/>
    <property type="match status" value="1"/>
</dbReference>
<dbReference type="InterPro" id="IPR006140">
    <property type="entry name" value="D-isomer_DH_NAD-bd"/>
</dbReference>
<dbReference type="GO" id="GO:0051287">
    <property type="term" value="F:NAD binding"/>
    <property type="evidence" value="ECO:0007669"/>
    <property type="project" value="InterPro"/>
</dbReference>
<comment type="caution">
    <text evidence="8">The sequence shown here is derived from an EMBL/GenBank/DDBJ whole genome shotgun (WGS) entry which is preliminary data.</text>
</comment>
<accession>A0A922PU10</accession>
<keyword evidence="2" id="KW-0028">Amino-acid biosynthesis</keyword>
<evidence type="ECO:0000256" key="4">
    <source>
        <dbReference type="ARBA" id="ARBA00023027"/>
    </source>
</evidence>
<dbReference type="GO" id="GO:0008652">
    <property type="term" value="P:amino acid biosynthetic process"/>
    <property type="evidence" value="ECO:0007669"/>
    <property type="project" value="UniProtKB-KW"/>
</dbReference>
<evidence type="ECO:0000313" key="8">
    <source>
        <dbReference type="EMBL" id="KRM35726.1"/>
    </source>
</evidence>
<dbReference type="GeneID" id="87978021"/>
<dbReference type="InterPro" id="IPR006139">
    <property type="entry name" value="D-isomer_2_OHA_DH_cat_dom"/>
</dbReference>
<comment type="similarity">
    <text evidence="1 5">Belongs to the D-isomer specific 2-hydroxyacid dehydrogenase family.</text>
</comment>
<reference evidence="8 9" key="1">
    <citation type="journal article" date="2015" name="Genome Announc.">
        <title>Expanding the biotechnology potential of lactobacilli through comparative genomics of 213 strains and associated genera.</title>
        <authorList>
            <person name="Sun Z."/>
            <person name="Harris H.M."/>
            <person name="McCann A."/>
            <person name="Guo C."/>
            <person name="Argimon S."/>
            <person name="Zhang W."/>
            <person name="Yang X."/>
            <person name="Jeffery I.B."/>
            <person name="Cooney J.C."/>
            <person name="Kagawa T.F."/>
            <person name="Liu W."/>
            <person name="Song Y."/>
            <person name="Salvetti E."/>
            <person name="Wrobel A."/>
            <person name="Rasinkangas P."/>
            <person name="Parkhill J."/>
            <person name="Rea M.C."/>
            <person name="O'Sullivan O."/>
            <person name="Ritari J."/>
            <person name="Douillard F.P."/>
            <person name="Paul Ross R."/>
            <person name="Yang R."/>
            <person name="Briner A.E."/>
            <person name="Felis G.E."/>
            <person name="de Vos W.M."/>
            <person name="Barrangou R."/>
            <person name="Klaenhammer T.R."/>
            <person name="Caufield P.W."/>
            <person name="Cui Y."/>
            <person name="Zhang H."/>
            <person name="O'Toole P.W."/>
        </authorList>
    </citation>
    <scope>NUCLEOTIDE SEQUENCE [LARGE SCALE GENOMIC DNA]</scope>
    <source>
        <strain evidence="8 9">DSM 8475</strain>
    </source>
</reference>
<evidence type="ECO:0000256" key="2">
    <source>
        <dbReference type="ARBA" id="ARBA00022605"/>
    </source>
</evidence>
<organism evidence="8 9">
    <name type="scientific">Limosilactobacillus pontis DSM 8475</name>
    <dbReference type="NCBI Taxonomy" id="1423794"/>
    <lineage>
        <taxon>Bacteria</taxon>
        <taxon>Bacillati</taxon>
        <taxon>Bacillota</taxon>
        <taxon>Bacilli</taxon>
        <taxon>Lactobacillales</taxon>
        <taxon>Lactobacillaceae</taxon>
        <taxon>Limosilactobacillus</taxon>
    </lineage>
</organism>
<protein>
    <submittedName>
        <fullName evidence="8">Glyoxylate reductase</fullName>
    </submittedName>
</protein>